<dbReference type="InterPro" id="IPR014710">
    <property type="entry name" value="RmlC-like_jellyroll"/>
</dbReference>
<dbReference type="Proteomes" id="UP000286997">
    <property type="component" value="Unassembled WGS sequence"/>
</dbReference>
<name>A0A437PGD4_9HYPH</name>
<reference evidence="3 4" key="1">
    <citation type="submission" date="2019-01" db="EMBL/GenBank/DDBJ databases">
        <authorList>
            <person name="Chen W.-M."/>
        </authorList>
    </citation>
    <scope>NUCLEOTIDE SEQUENCE [LARGE SCALE GENOMIC DNA]</scope>
    <source>
        <strain evidence="3 4">TER-1</strain>
    </source>
</reference>
<dbReference type="InterPro" id="IPR001387">
    <property type="entry name" value="Cro/C1-type_HTH"/>
</dbReference>
<dbReference type="Pfam" id="PF01381">
    <property type="entry name" value="HTH_3"/>
    <property type="match status" value="1"/>
</dbReference>
<gene>
    <name evidence="3" type="ORF">EOE48_03555</name>
</gene>
<dbReference type="Pfam" id="PF07883">
    <property type="entry name" value="Cupin_2"/>
    <property type="match status" value="1"/>
</dbReference>
<dbReference type="SMART" id="SM00530">
    <property type="entry name" value="HTH_XRE"/>
    <property type="match status" value="1"/>
</dbReference>
<dbReference type="InterPro" id="IPR011051">
    <property type="entry name" value="RmlC_Cupin_sf"/>
</dbReference>
<dbReference type="PANTHER" id="PTHR46797:SF2">
    <property type="entry name" value="TRANSCRIPTIONAL REGULATOR"/>
    <property type="match status" value="1"/>
</dbReference>
<evidence type="ECO:0000313" key="4">
    <source>
        <dbReference type="Proteomes" id="UP000286997"/>
    </source>
</evidence>
<dbReference type="OrthoDB" id="9814751at2"/>
<evidence type="ECO:0000259" key="2">
    <source>
        <dbReference type="PROSITE" id="PS50943"/>
    </source>
</evidence>
<dbReference type="SUPFAM" id="SSF51182">
    <property type="entry name" value="RmlC-like cupins"/>
    <property type="match status" value="1"/>
</dbReference>
<feature type="domain" description="HTH cro/C1-type" evidence="2">
    <location>
        <begin position="28"/>
        <end position="82"/>
    </location>
</feature>
<keyword evidence="1" id="KW-0238">DNA-binding</keyword>
<accession>A0A437PGD4</accession>
<dbReference type="InterPro" id="IPR013096">
    <property type="entry name" value="Cupin_2"/>
</dbReference>
<dbReference type="Gene3D" id="1.10.260.40">
    <property type="entry name" value="lambda repressor-like DNA-binding domains"/>
    <property type="match status" value="1"/>
</dbReference>
<dbReference type="InterPro" id="IPR050807">
    <property type="entry name" value="TransReg_Diox_bact_type"/>
</dbReference>
<dbReference type="Gene3D" id="2.60.120.10">
    <property type="entry name" value="Jelly Rolls"/>
    <property type="match status" value="1"/>
</dbReference>
<dbReference type="EMBL" id="SACP01000002">
    <property type="protein sequence ID" value="RVU21184.1"/>
    <property type="molecule type" value="Genomic_DNA"/>
</dbReference>
<dbReference type="SUPFAM" id="SSF47413">
    <property type="entry name" value="lambda repressor-like DNA-binding domains"/>
    <property type="match status" value="1"/>
</dbReference>
<dbReference type="PROSITE" id="PS50943">
    <property type="entry name" value="HTH_CROC1"/>
    <property type="match status" value="1"/>
</dbReference>
<dbReference type="GO" id="GO:0005829">
    <property type="term" value="C:cytosol"/>
    <property type="evidence" value="ECO:0007669"/>
    <property type="project" value="TreeGrafter"/>
</dbReference>
<dbReference type="CDD" id="cd00093">
    <property type="entry name" value="HTH_XRE"/>
    <property type="match status" value="1"/>
</dbReference>
<dbReference type="CDD" id="cd02209">
    <property type="entry name" value="cupin_XRE_C"/>
    <property type="match status" value="1"/>
</dbReference>
<organism evidence="3 4">
    <name type="scientific">Methylobacterium oryzihabitans</name>
    <dbReference type="NCBI Taxonomy" id="2499852"/>
    <lineage>
        <taxon>Bacteria</taxon>
        <taxon>Pseudomonadati</taxon>
        <taxon>Pseudomonadota</taxon>
        <taxon>Alphaproteobacteria</taxon>
        <taxon>Hyphomicrobiales</taxon>
        <taxon>Methylobacteriaceae</taxon>
        <taxon>Methylobacterium</taxon>
    </lineage>
</organism>
<dbReference type="GO" id="GO:0003677">
    <property type="term" value="F:DNA binding"/>
    <property type="evidence" value="ECO:0007669"/>
    <property type="project" value="UniProtKB-KW"/>
</dbReference>
<proteinExistence type="predicted"/>
<keyword evidence="4" id="KW-1185">Reference proteome</keyword>
<protein>
    <submittedName>
        <fullName evidence="3">Cupin domain-containing protein</fullName>
    </submittedName>
</protein>
<dbReference type="RefSeq" id="WP_127727403.1">
    <property type="nucleotide sequence ID" value="NZ_SACP01000002.1"/>
</dbReference>
<evidence type="ECO:0000313" key="3">
    <source>
        <dbReference type="EMBL" id="RVU21184.1"/>
    </source>
</evidence>
<dbReference type="InterPro" id="IPR010982">
    <property type="entry name" value="Lambda_DNA-bd_dom_sf"/>
</dbReference>
<dbReference type="PANTHER" id="PTHR46797">
    <property type="entry name" value="HTH-TYPE TRANSCRIPTIONAL REGULATOR"/>
    <property type="match status" value="1"/>
</dbReference>
<comment type="caution">
    <text evidence="3">The sequence shown here is derived from an EMBL/GenBank/DDBJ whole genome shotgun (WGS) entry which is preliminary data.</text>
</comment>
<evidence type="ECO:0000256" key="1">
    <source>
        <dbReference type="ARBA" id="ARBA00023125"/>
    </source>
</evidence>
<dbReference type="AlphaFoldDB" id="A0A437PGD4"/>
<sequence length="224" mass="23457">MKQADRGRRNGHELPALAAADLAVGGRLRALRRERGLPLKAVAEGTGLSIGFLSQVERGLSSPSLRVLTQIADLFGVGLSALFGPEAPEAAGFVTRADERAELTLWRSGITKQLLTRPDGDGALSLFLMRLAPGASTGDEMVAHDGEEAGLVLEGRLSLTVEAATHELAAGDSFRFASRRPHRYGNPAAAGDAVVVWVNAVPGRVQLPFVGTTAEATGGADRKT</sequence>
<dbReference type="GO" id="GO:0003700">
    <property type="term" value="F:DNA-binding transcription factor activity"/>
    <property type="evidence" value="ECO:0007669"/>
    <property type="project" value="TreeGrafter"/>
</dbReference>